<dbReference type="EMBL" id="JASBWR010000117">
    <property type="protein sequence ID" value="KAJ9093905.1"/>
    <property type="molecule type" value="Genomic_DNA"/>
</dbReference>
<keyword evidence="2" id="KW-1185">Reference proteome</keyword>
<evidence type="ECO:0000313" key="1">
    <source>
        <dbReference type="EMBL" id="KAJ9093905.1"/>
    </source>
</evidence>
<protein>
    <submittedName>
        <fullName evidence="1">Uncharacterized protein</fullName>
    </submittedName>
</protein>
<proteinExistence type="predicted"/>
<sequence>MASFALPSIHDNADGSWGPTASAVPKRFQDVPYAPFSKSDKIAHVADFIGETSTDGAAATAATARTARGGHARGAAGARGNQREAYGASTAAATGNFGFERDEDERSFSLVDAGRVAGATRSRGTGLFVGRGRGRGGFARGGAVGGRGGRGGASNFGARGDNRGINGAYRGRGRGGYGGYNSWDKPQRIRDWSITVGSDWDLLEEISFTRLQKLTLPVEQPEDLSIHGTIFSYNKQFDGVNTRNEKPLEVKDMLRYNTTTSDDPIISELAQKEEAQVYTTDAILSVLMTATRSVNSWDIVITKEGNNIYFDKREGGPFDFVTVNENAQDPPAEAEKDKADNINSPGSLSLEATYINSNFASQIVDDSKKKAFKNPNPFYSAEETEPLASCAYRYRKFDVSVGGDEEPVNMVVRTEIDAYSGKKDSYITIKALNEFDSKAQGSGKAPDWRSKLDSQRGAVIATEMKNNSAKLARWTVQALLAGVDAMKLGFVSRAKPTDAQHEHLDELDFGEFLHSPEMRRGSGFSEVRQEDAQEASERLKEFDQQNVPVESRHDVGAAASLDAKPITLRYLFEDMEAFNKISDEKIDPMVYELLKSIMSGNTIAACNASDDTDLEGDAAIVPTSTSGPQLSRSTTTASILSQSDGTGRHRSEDELSLGALAIDLSALLGTSPRGSLYMQTTPSDVSDTLQFSGTPFDELLATPLMGQERQTVPHDVKRDSSSSLLPAEGKIEGEGDWQGLLDFSDMFEAFWNMVDDDPAPPQAHVEASL</sequence>
<comment type="caution">
    <text evidence="1">The sequence shown here is derived from an EMBL/GenBank/DDBJ whole genome shotgun (WGS) entry which is preliminary data.</text>
</comment>
<dbReference type="Proteomes" id="UP001241377">
    <property type="component" value="Unassembled WGS sequence"/>
</dbReference>
<evidence type="ECO:0000313" key="2">
    <source>
        <dbReference type="Proteomes" id="UP001241377"/>
    </source>
</evidence>
<accession>A0ACC2V488</accession>
<name>A0ACC2V488_9TREE</name>
<gene>
    <name evidence="1" type="ORF">QFC19_008137</name>
</gene>
<organism evidence="1 2">
    <name type="scientific">Naganishia cerealis</name>
    <dbReference type="NCBI Taxonomy" id="610337"/>
    <lineage>
        <taxon>Eukaryota</taxon>
        <taxon>Fungi</taxon>
        <taxon>Dikarya</taxon>
        <taxon>Basidiomycota</taxon>
        <taxon>Agaricomycotina</taxon>
        <taxon>Tremellomycetes</taxon>
        <taxon>Filobasidiales</taxon>
        <taxon>Filobasidiaceae</taxon>
        <taxon>Naganishia</taxon>
    </lineage>
</organism>
<reference evidence="1" key="1">
    <citation type="submission" date="2023-04" db="EMBL/GenBank/DDBJ databases">
        <title>Draft Genome sequencing of Naganishia species isolated from polar environments using Oxford Nanopore Technology.</title>
        <authorList>
            <person name="Leo P."/>
            <person name="Venkateswaran K."/>
        </authorList>
    </citation>
    <scope>NUCLEOTIDE SEQUENCE</scope>
    <source>
        <strain evidence="1">MNA-CCFEE 5261</strain>
    </source>
</reference>